<gene>
    <name evidence="2" type="ORF">FLONG3_9980</name>
</gene>
<feature type="compositionally biased region" description="Gly residues" evidence="1">
    <location>
        <begin position="470"/>
        <end position="499"/>
    </location>
</feature>
<organism evidence="2 3">
    <name type="scientific">Fusarium longipes</name>
    <dbReference type="NCBI Taxonomy" id="694270"/>
    <lineage>
        <taxon>Eukaryota</taxon>
        <taxon>Fungi</taxon>
        <taxon>Dikarya</taxon>
        <taxon>Ascomycota</taxon>
        <taxon>Pezizomycotina</taxon>
        <taxon>Sordariomycetes</taxon>
        <taxon>Hypocreomycetidae</taxon>
        <taxon>Hypocreales</taxon>
        <taxon>Nectriaceae</taxon>
        <taxon>Fusarium</taxon>
    </lineage>
</organism>
<feature type="region of interest" description="Disordered" evidence="1">
    <location>
        <begin position="455"/>
        <end position="499"/>
    </location>
</feature>
<name>A0A395RSY2_9HYPO</name>
<feature type="region of interest" description="Disordered" evidence="1">
    <location>
        <begin position="180"/>
        <end position="204"/>
    </location>
</feature>
<dbReference type="PANTHER" id="PTHR34365:SF7">
    <property type="entry name" value="GLYCINE-RICH DOMAIN-CONTAINING PROTEIN 1"/>
    <property type="match status" value="1"/>
</dbReference>
<dbReference type="PANTHER" id="PTHR34365">
    <property type="entry name" value="ENOLASE (DUF1399)"/>
    <property type="match status" value="1"/>
</dbReference>
<dbReference type="OrthoDB" id="2684236at2759"/>
<reference evidence="2 3" key="1">
    <citation type="journal article" date="2018" name="PLoS Pathog.">
        <title>Evolution of structural diversity of trichothecenes, a family of toxins produced by plant pathogenic and entomopathogenic fungi.</title>
        <authorList>
            <person name="Proctor R.H."/>
            <person name="McCormick S.P."/>
            <person name="Kim H.S."/>
            <person name="Cardoza R.E."/>
            <person name="Stanley A.M."/>
            <person name="Lindo L."/>
            <person name="Kelly A."/>
            <person name="Brown D.W."/>
            <person name="Lee T."/>
            <person name="Vaughan M.M."/>
            <person name="Alexander N.J."/>
            <person name="Busman M."/>
            <person name="Gutierrez S."/>
        </authorList>
    </citation>
    <scope>NUCLEOTIDE SEQUENCE [LARGE SCALE GENOMIC DNA]</scope>
    <source>
        <strain evidence="2 3">NRRL 20695</strain>
    </source>
</reference>
<dbReference type="InterPro" id="IPR009836">
    <property type="entry name" value="GRDP-like"/>
</dbReference>
<accession>A0A395RSY2</accession>
<dbReference type="EMBL" id="PXOG01000275">
    <property type="protein sequence ID" value="RGP63225.1"/>
    <property type="molecule type" value="Genomic_DNA"/>
</dbReference>
<protein>
    <submittedName>
        <fullName evidence="2">Uncharacterized protein</fullName>
    </submittedName>
</protein>
<dbReference type="AlphaFoldDB" id="A0A395RSY2"/>
<evidence type="ECO:0000313" key="3">
    <source>
        <dbReference type="Proteomes" id="UP000266234"/>
    </source>
</evidence>
<keyword evidence="3" id="KW-1185">Reference proteome</keyword>
<evidence type="ECO:0000313" key="2">
    <source>
        <dbReference type="EMBL" id="RGP63225.1"/>
    </source>
</evidence>
<comment type="caution">
    <text evidence="2">The sequence shown here is derived from an EMBL/GenBank/DDBJ whole genome shotgun (WGS) entry which is preliminary data.</text>
</comment>
<feature type="compositionally biased region" description="Polar residues" evidence="1">
    <location>
        <begin position="182"/>
        <end position="204"/>
    </location>
</feature>
<sequence>MSFELVFDDPWSKRDIHLGDAAAQHLELIEIFLKLLTHLSDKDGNISDETLAYSEWRYTVYFRMIDARGYSPHDIPPPWDVALIMYLHMLSPSRFYQYTHDNRSAALFRLFGLRHRHFPMTKMLSGNWYPRSSRKHWHDNSAPGSATLPGPNLPYQLWSSAPWETKPPSQKLTSMLKRNASRLPSSDTKWATPTSTKAPNASRNQHPRVVLMHEWFSCRTAIPDQGFKVWSIEEYTAIRTQRVEERCRSQSRHEEYNTICRLKPWPVLQDLRNDLEKQVSFWKVMVHAKNTIPGFVDGLKEQVKEYQDFLGLFHGFLPKDRYKSKLDPHRPTNTGSANQGTDKLRARFSHLLPPTLEIDLLWQTHLLYPAHYWACSYKLAGWILDPHFTPGAKAGDVLLGYTKERWKDKYSQYVERGTAVDQWFTEYVPRAAKFASQWMLRTDLNCAVNGRGATRQRRAVRRTGRNDDISGGGGGGDFSGGDGGCGGDGGGGGGGDGGG</sequence>
<proteinExistence type="predicted"/>
<dbReference type="STRING" id="694270.A0A395RSY2"/>
<evidence type="ECO:0000256" key="1">
    <source>
        <dbReference type="SAM" id="MobiDB-lite"/>
    </source>
</evidence>
<dbReference type="Proteomes" id="UP000266234">
    <property type="component" value="Unassembled WGS sequence"/>
</dbReference>